<keyword evidence="1" id="KW-0808">Transferase</keyword>
<reference evidence="3 4" key="1">
    <citation type="submission" date="2019-02" db="EMBL/GenBank/DDBJ databases">
        <title>Deep-cultivation of Planctomycetes and their phenomic and genomic characterization uncovers novel biology.</title>
        <authorList>
            <person name="Wiegand S."/>
            <person name="Jogler M."/>
            <person name="Boedeker C."/>
            <person name="Pinto D."/>
            <person name="Vollmers J."/>
            <person name="Rivas-Marin E."/>
            <person name="Kohn T."/>
            <person name="Peeters S.H."/>
            <person name="Heuer A."/>
            <person name="Rast P."/>
            <person name="Oberbeckmann S."/>
            <person name="Bunk B."/>
            <person name="Jeske O."/>
            <person name="Meyerdierks A."/>
            <person name="Storesund J.E."/>
            <person name="Kallscheuer N."/>
            <person name="Luecker S."/>
            <person name="Lage O.M."/>
            <person name="Pohl T."/>
            <person name="Merkel B.J."/>
            <person name="Hornburger P."/>
            <person name="Mueller R.-W."/>
            <person name="Bruemmer F."/>
            <person name="Labrenz M."/>
            <person name="Spormann A.M."/>
            <person name="Op Den Camp H."/>
            <person name="Overmann J."/>
            <person name="Amann R."/>
            <person name="Jetten M.S.M."/>
            <person name="Mascher T."/>
            <person name="Medema M.H."/>
            <person name="Devos D.P."/>
            <person name="Kaster A.-K."/>
            <person name="Ovreas L."/>
            <person name="Rohde M."/>
            <person name="Galperin M.Y."/>
            <person name="Jogler C."/>
        </authorList>
    </citation>
    <scope>NUCLEOTIDE SEQUENCE [LARGE SCALE GENOMIC DNA]</scope>
    <source>
        <strain evidence="3 4">Enr8</strain>
    </source>
</reference>
<dbReference type="Gene3D" id="3.30.70.890">
    <property type="entry name" value="GHMP kinase, C-terminal domain"/>
    <property type="match status" value="1"/>
</dbReference>
<gene>
    <name evidence="3" type="ORF">Enr8_18700</name>
</gene>
<feature type="domain" description="GHMP kinase C-terminal" evidence="2">
    <location>
        <begin position="180"/>
        <end position="264"/>
    </location>
</feature>
<dbReference type="Pfam" id="PF08544">
    <property type="entry name" value="GHMP_kinases_C"/>
    <property type="match status" value="1"/>
</dbReference>
<dbReference type="InterPro" id="IPR004422">
    <property type="entry name" value="RFAP_synthase"/>
</dbReference>
<dbReference type="InterPro" id="IPR036554">
    <property type="entry name" value="GHMP_kinase_C_sf"/>
</dbReference>
<evidence type="ECO:0000313" key="4">
    <source>
        <dbReference type="Proteomes" id="UP000318878"/>
    </source>
</evidence>
<dbReference type="EMBL" id="SJPF01000002">
    <property type="protein sequence ID" value="TWT34461.1"/>
    <property type="molecule type" value="Genomic_DNA"/>
</dbReference>
<dbReference type="PIRSF" id="PIRSF004884">
    <property type="entry name" value="Sugar_kin_arch"/>
    <property type="match status" value="1"/>
</dbReference>
<dbReference type="Proteomes" id="UP000318878">
    <property type="component" value="Unassembled WGS sequence"/>
</dbReference>
<organism evidence="3 4">
    <name type="scientific">Blastopirellula retiformator</name>
    <dbReference type="NCBI Taxonomy" id="2527970"/>
    <lineage>
        <taxon>Bacteria</taxon>
        <taxon>Pseudomonadati</taxon>
        <taxon>Planctomycetota</taxon>
        <taxon>Planctomycetia</taxon>
        <taxon>Pirellulales</taxon>
        <taxon>Pirellulaceae</taxon>
        <taxon>Blastopirellula</taxon>
    </lineage>
</organism>
<proteinExistence type="predicted"/>
<keyword evidence="3" id="KW-0418">Kinase</keyword>
<comment type="caution">
    <text evidence="3">The sequence shown here is derived from an EMBL/GenBank/DDBJ whole genome shotgun (WGS) entry which is preliminary data.</text>
</comment>
<dbReference type="InterPro" id="IPR013750">
    <property type="entry name" value="GHMP_kinase_C_dom"/>
</dbReference>
<dbReference type="GO" id="GO:0016301">
    <property type="term" value="F:kinase activity"/>
    <property type="evidence" value="ECO:0007669"/>
    <property type="project" value="UniProtKB-KW"/>
</dbReference>
<evidence type="ECO:0000259" key="2">
    <source>
        <dbReference type="Pfam" id="PF08544"/>
    </source>
</evidence>
<dbReference type="PANTHER" id="PTHR20861">
    <property type="entry name" value="HOMOSERINE/4-DIPHOSPHOCYTIDYL-2-C-METHYL-D-ERYTHRITOL KINASE"/>
    <property type="match status" value="1"/>
</dbReference>
<sequence length="302" mass="32445">MIQRPALRLTLDPAEQFSAAGPTAGRIREFAQRWSQYHRQDLPPVSIRAIQTPRQHVGLGLGTQLGLGVATLLNCASQIQADSIAGLAASVGRGARSAVGCYGFDQGGFIAERGMETPGQLSPLEARMEFPAGWTFLLVFQSKRSGISGPAEVSAFRKLPPVPLEVTAQLKRFLYEELTPALQDADFDRFADGLFRYGELAGNCFVQVQGGAYLNQLSKRTVDALQHFGVRGVGQSSWGPTIFALCKSKEQAAAARDYLSETLADEALEMEITAADNQGAQLIADADCEWSTAAENFGVTSG</sequence>
<evidence type="ECO:0000313" key="3">
    <source>
        <dbReference type="EMBL" id="TWT34461.1"/>
    </source>
</evidence>
<dbReference type="PANTHER" id="PTHR20861:SF6">
    <property type="entry name" value="BETA-RIBOFURANOSYLPHENOL 5'-PHOSPHATE SYNTHASE"/>
    <property type="match status" value="1"/>
</dbReference>
<evidence type="ECO:0000256" key="1">
    <source>
        <dbReference type="ARBA" id="ARBA00022679"/>
    </source>
</evidence>
<dbReference type="AlphaFoldDB" id="A0A5C5V840"/>
<protein>
    <submittedName>
        <fullName evidence="3">4-diphosphocytidyl-2-C-methyl-D-erythritol kinase</fullName>
    </submittedName>
</protein>
<keyword evidence="4" id="KW-1185">Reference proteome</keyword>
<accession>A0A5C5V840</accession>
<name>A0A5C5V840_9BACT</name>